<evidence type="ECO:0000256" key="4">
    <source>
        <dbReference type="ARBA" id="ARBA00022993"/>
    </source>
</evidence>
<dbReference type="HAMAP" id="MF_00376">
    <property type="entry name" value="Dephospho_CoA_kinase"/>
    <property type="match status" value="1"/>
</dbReference>
<keyword evidence="4 5" id="KW-0173">Coenzyme A biosynthesis</keyword>
<dbReference type="NCBIfam" id="TIGR00152">
    <property type="entry name" value="dephospho-CoA kinase"/>
    <property type="match status" value="1"/>
</dbReference>
<dbReference type="InterPro" id="IPR001977">
    <property type="entry name" value="Depp_CoAkinase"/>
</dbReference>
<comment type="subcellular location">
    <subcellularLocation>
        <location evidence="5">Cytoplasm</location>
    </subcellularLocation>
</comment>
<dbReference type="FunCoup" id="A0A6G9IC79">
    <property type="interactions" value="418"/>
</dbReference>
<dbReference type="EC" id="2.7.1.24" evidence="5 6"/>
<evidence type="ECO:0000256" key="5">
    <source>
        <dbReference type="HAMAP-Rule" id="MF_00376"/>
    </source>
</evidence>
<evidence type="ECO:0000256" key="1">
    <source>
        <dbReference type="ARBA" id="ARBA00009018"/>
    </source>
</evidence>
<keyword evidence="8" id="KW-1185">Reference proteome</keyword>
<dbReference type="GO" id="GO:0005737">
    <property type="term" value="C:cytoplasm"/>
    <property type="evidence" value="ECO:0007669"/>
    <property type="project" value="UniProtKB-SubCell"/>
</dbReference>
<name>A0A6G9IC79_9GAMM</name>
<evidence type="ECO:0000256" key="2">
    <source>
        <dbReference type="ARBA" id="ARBA00022741"/>
    </source>
</evidence>
<gene>
    <name evidence="5 7" type="primary">coaE</name>
    <name evidence="7" type="ORF">IPMB12_09170</name>
</gene>
<dbReference type="Proteomes" id="UP000501168">
    <property type="component" value="Chromosome"/>
</dbReference>
<dbReference type="CDD" id="cd02022">
    <property type="entry name" value="DPCK"/>
    <property type="match status" value="1"/>
</dbReference>
<dbReference type="InParanoid" id="A0A6G9IC79"/>
<evidence type="ECO:0000256" key="6">
    <source>
        <dbReference type="NCBIfam" id="TIGR00152"/>
    </source>
</evidence>
<comment type="pathway">
    <text evidence="5">Cofactor biosynthesis; coenzyme A biosynthesis; CoA from (R)-pantothenate: step 5/5.</text>
</comment>
<dbReference type="SUPFAM" id="SSF52540">
    <property type="entry name" value="P-loop containing nucleoside triphosphate hydrolases"/>
    <property type="match status" value="1"/>
</dbReference>
<keyword evidence="5 7" id="KW-0418">Kinase</keyword>
<protein>
    <recommendedName>
        <fullName evidence="5 6">Dephospho-CoA kinase</fullName>
        <ecNumber evidence="5 6">2.7.1.24</ecNumber>
    </recommendedName>
    <alternativeName>
        <fullName evidence="5">Dephosphocoenzyme A kinase</fullName>
    </alternativeName>
</protein>
<keyword evidence="5 7" id="KW-0808">Transferase</keyword>
<dbReference type="InterPro" id="IPR027417">
    <property type="entry name" value="P-loop_NTPase"/>
</dbReference>
<keyword evidence="2 5" id="KW-0547">Nucleotide-binding</keyword>
<dbReference type="PROSITE" id="PS51219">
    <property type="entry name" value="DPCK"/>
    <property type="match status" value="1"/>
</dbReference>
<dbReference type="Gene3D" id="3.40.50.300">
    <property type="entry name" value="P-loop containing nucleotide triphosphate hydrolases"/>
    <property type="match status" value="1"/>
</dbReference>
<comment type="function">
    <text evidence="5">Catalyzes the phosphorylation of the 3'-hydroxyl group of dephosphocoenzyme A to form coenzyme A.</text>
</comment>
<dbReference type="UniPathway" id="UPA00241">
    <property type="reaction ID" value="UER00356"/>
</dbReference>
<dbReference type="GO" id="GO:0005524">
    <property type="term" value="F:ATP binding"/>
    <property type="evidence" value="ECO:0007669"/>
    <property type="project" value="UniProtKB-UniRule"/>
</dbReference>
<comment type="catalytic activity">
    <reaction evidence="5">
        <text>3'-dephospho-CoA + ATP = ADP + CoA + H(+)</text>
        <dbReference type="Rhea" id="RHEA:18245"/>
        <dbReference type="ChEBI" id="CHEBI:15378"/>
        <dbReference type="ChEBI" id="CHEBI:30616"/>
        <dbReference type="ChEBI" id="CHEBI:57287"/>
        <dbReference type="ChEBI" id="CHEBI:57328"/>
        <dbReference type="ChEBI" id="CHEBI:456216"/>
        <dbReference type="EC" id="2.7.1.24"/>
    </reaction>
</comment>
<evidence type="ECO:0000313" key="8">
    <source>
        <dbReference type="Proteomes" id="UP000501168"/>
    </source>
</evidence>
<dbReference type="GO" id="GO:0004140">
    <property type="term" value="F:dephospho-CoA kinase activity"/>
    <property type="evidence" value="ECO:0007669"/>
    <property type="project" value="UniProtKB-UniRule"/>
</dbReference>
<dbReference type="AlphaFoldDB" id="A0A6G9IC79"/>
<evidence type="ECO:0000313" key="7">
    <source>
        <dbReference type="EMBL" id="QIQ21835.1"/>
    </source>
</evidence>
<reference evidence="7 8" key="1">
    <citation type="submission" date="2020-03" db="EMBL/GenBank/DDBJ databases">
        <title>Complete genome sequence of Orbus sp. IPMB12 (BCRC 80908).</title>
        <authorList>
            <person name="Lo W.-S."/>
            <person name="Chang T.-H."/>
            <person name="Kuo C.-H."/>
        </authorList>
    </citation>
    <scope>NUCLEOTIDE SEQUENCE [LARGE SCALE GENOMIC DNA]</scope>
    <source>
        <strain evidence="7 8">IPMB12</strain>
    </source>
</reference>
<dbReference type="KEGG" id="orb:IPMB12_09170"/>
<feature type="binding site" evidence="5">
    <location>
        <begin position="12"/>
        <end position="17"/>
    </location>
    <ligand>
        <name>ATP</name>
        <dbReference type="ChEBI" id="CHEBI:30616"/>
    </ligand>
</feature>
<comment type="similarity">
    <text evidence="1 5">Belongs to the CoaE family.</text>
</comment>
<dbReference type="PANTHER" id="PTHR10695:SF46">
    <property type="entry name" value="BIFUNCTIONAL COENZYME A SYNTHASE-RELATED"/>
    <property type="match status" value="1"/>
</dbReference>
<dbReference type="GO" id="GO:0015937">
    <property type="term" value="P:coenzyme A biosynthetic process"/>
    <property type="evidence" value="ECO:0007669"/>
    <property type="project" value="UniProtKB-UniRule"/>
</dbReference>
<keyword evidence="5" id="KW-0963">Cytoplasm</keyword>
<proteinExistence type="inferred from homology"/>
<dbReference type="Pfam" id="PF01121">
    <property type="entry name" value="CoaE"/>
    <property type="match status" value="1"/>
</dbReference>
<evidence type="ECO:0000256" key="3">
    <source>
        <dbReference type="ARBA" id="ARBA00022840"/>
    </source>
</evidence>
<sequence>MTYIVALTGGIASGKSTVEKLFARLGVPIVDADIIARQVVEKGTVALQKITEHFGDGILHTDGSLNRAKLRTIIFSHEAERLWLNQLLHPIIQQETLRQFEQIKAPYLLWVNPLLIENNLQFCANRVLLIDVKPEIQISRLKNRDNITEDLAKNMISSQASNTVRRLHADDIIENNYSTEELTALVNTLHAKYLELSTNYND</sequence>
<dbReference type="PANTHER" id="PTHR10695">
    <property type="entry name" value="DEPHOSPHO-COA KINASE-RELATED"/>
    <property type="match status" value="1"/>
</dbReference>
<dbReference type="EMBL" id="CP050253">
    <property type="protein sequence ID" value="QIQ21835.1"/>
    <property type="molecule type" value="Genomic_DNA"/>
</dbReference>
<organism evidence="7 8">
    <name type="scientific">Zophobihabitans entericus</name>
    <dbReference type="NCBI Taxonomy" id="1635327"/>
    <lineage>
        <taxon>Bacteria</taxon>
        <taxon>Pseudomonadati</taxon>
        <taxon>Pseudomonadota</taxon>
        <taxon>Gammaproteobacteria</taxon>
        <taxon>Orbales</taxon>
        <taxon>Orbaceae</taxon>
        <taxon>Zophobihabitans</taxon>
    </lineage>
</organism>
<dbReference type="RefSeq" id="WP_166917034.1">
    <property type="nucleotide sequence ID" value="NZ_CP050253.1"/>
</dbReference>
<accession>A0A6G9IC79</accession>
<keyword evidence="3 5" id="KW-0067">ATP-binding</keyword>